<keyword evidence="8" id="KW-1185">Reference proteome</keyword>
<accession>A0ABQ9JGV3</accession>
<dbReference type="PANTHER" id="PTHR24379">
    <property type="entry name" value="KRAB AND ZINC FINGER DOMAIN-CONTAINING"/>
    <property type="match status" value="1"/>
</dbReference>
<organism evidence="7 8">
    <name type="scientific">Molorchus minor</name>
    <dbReference type="NCBI Taxonomy" id="1323400"/>
    <lineage>
        <taxon>Eukaryota</taxon>
        <taxon>Metazoa</taxon>
        <taxon>Ecdysozoa</taxon>
        <taxon>Arthropoda</taxon>
        <taxon>Hexapoda</taxon>
        <taxon>Insecta</taxon>
        <taxon>Pterygota</taxon>
        <taxon>Neoptera</taxon>
        <taxon>Endopterygota</taxon>
        <taxon>Coleoptera</taxon>
        <taxon>Polyphaga</taxon>
        <taxon>Cucujiformia</taxon>
        <taxon>Chrysomeloidea</taxon>
        <taxon>Cerambycidae</taxon>
        <taxon>Lamiinae</taxon>
        <taxon>Monochamini</taxon>
        <taxon>Molorchus</taxon>
    </lineage>
</organism>
<dbReference type="Proteomes" id="UP001162164">
    <property type="component" value="Unassembled WGS sequence"/>
</dbReference>
<evidence type="ECO:0000256" key="2">
    <source>
        <dbReference type="ARBA" id="ARBA00022737"/>
    </source>
</evidence>
<evidence type="ECO:0000313" key="8">
    <source>
        <dbReference type="Proteomes" id="UP001162164"/>
    </source>
</evidence>
<sequence>EFNIVQPVVCMNCVELLENYFKFALTCASVEDKINKYCQQEGTNSNGFVNFKGVVKFSCGEGLRWMATGNETVIKKETLSNDDDSDDDDGGDFTEFDIKIEEHDLKEEMIVDLPSEPEYSLEDSKHHDKLGNEEITQKIFPDLQYKCPLCEFHSKTKAGLRNHVGIHIVEPNGETFRNAICEDQRGNSSDLNRVCLIAVSMKQNTVISKVHLQKNTSEVTTYKCSKSEYNTNCKEYLTKHSLVHKSASELTVHKCSKCEFKTKRKYALKRHSLIHKDTSELTMYKCCECEYKTKYQEYLKRHSLVHKDFSEVTIYKCSKCEFKTKYQECLKRHSLVHKDASEFTMYKCSKCEFKTKYQECLKCHSLVHKDSSEVTMYKCNKCEYRAKYRKNLKQHSLIHKDSSEVTMYKCSKCDFKTKYQELSQAAQSSSQGLFRGDNV</sequence>
<dbReference type="Gene3D" id="3.30.160.60">
    <property type="entry name" value="Classic Zinc Finger"/>
    <property type="match status" value="3"/>
</dbReference>
<proteinExistence type="predicted"/>
<reference evidence="7" key="1">
    <citation type="journal article" date="2023" name="Insect Mol. Biol.">
        <title>Genome sequencing provides insights into the evolution of gene families encoding plant cell wall-degrading enzymes in longhorned beetles.</title>
        <authorList>
            <person name="Shin N.R."/>
            <person name="Okamura Y."/>
            <person name="Kirsch R."/>
            <person name="Pauchet Y."/>
        </authorList>
    </citation>
    <scope>NUCLEOTIDE SEQUENCE</scope>
    <source>
        <strain evidence="7">MMC_N1</strain>
    </source>
</reference>
<evidence type="ECO:0000256" key="4">
    <source>
        <dbReference type="ARBA" id="ARBA00022833"/>
    </source>
</evidence>
<evidence type="ECO:0000259" key="6">
    <source>
        <dbReference type="PROSITE" id="PS50157"/>
    </source>
</evidence>
<dbReference type="SMART" id="SM00355">
    <property type="entry name" value="ZnF_C2H2"/>
    <property type="match status" value="7"/>
</dbReference>
<evidence type="ECO:0000256" key="1">
    <source>
        <dbReference type="ARBA" id="ARBA00022723"/>
    </source>
</evidence>
<feature type="non-terminal residue" evidence="7">
    <location>
        <position position="1"/>
    </location>
</feature>
<gene>
    <name evidence="7" type="ORF">NQ317_011677</name>
</gene>
<keyword evidence="2" id="KW-0677">Repeat</keyword>
<dbReference type="PANTHER" id="PTHR24379:SF121">
    <property type="entry name" value="C2H2-TYPE DOMAIN-CONTAINING PROTEIN"/>
    <property type="match status" value="1"/>
</dbReference>
<keyword evidence="1" id="KW-0479">Metal-binding</keyword>
<dbReference type="PROSITE" id="PS50157">
    <property type="entry name" value="ZINC_FINGER_C2H2_2"/>
    <property type="match status" value="1"/>
</dbReference>
<evidence type="ECO:0000256" key="5">
    <source>
        <dbReference type="PROSITE-ProRule" id="PRU00042"/>
    </source>
</evidence>
<keyword evidence="3 5" id="KW-0863">Zinc-finger</keyword>
<feature type="domain" description="C2H2-type" evidence="6">
    <location>
        <begin position="377"/>
        <end position="404"/>
    </location>
</feature>
<comment type="caution">
    <text evidence="7">The sequence shown here is derived from an EMBL/GenBank/DDBJ whole genome shotgun (WGS) entry which is preliminary data.</text>
</comment>
<name>A0ABQ9JGV3_9CUCU</name>
<dbReference type="EMBL" id="JAPWTJ010000585">
    <property type="protein sequence ID" value="KAJ8977141.1"/>
    <property type="molecule type" value="Genomic_DNA"/>
</dbReference>
<keyword evidence="4" id="KW-0862">Zinc</keyword>
<protein>
    <recommendedName>
        <fullName evidence="6">C2H2-type domain-containing protein</fullName>
    </recommendedName>
</protein>
<evidence type="ECO:0000313" key="7">
    <source>
        <dbReference type="EMBL" id="KAJ8977141.1"/>
    </source>
</evidence>
<evidence type="ECO:0000256" key="3">
    <source>
        <dbReference type="ARBA" id="ARBA00022771"/>
    </source>
</evidence>
<dbReference type="InterPro" id="IPR013087">
    <property type="entry name" value="Znf_C2H2_type"/>
</dbReference>